<feature type="transmembrane region" description="Helical" evidence="2">
    <location>
        <begin position="70"/>
        <end position="89"/>
    </location>
</feature>
<evidence type="ECO:0000313" key="4">
    <source>
        <dbReference type="Proteomes" id="UP000199706"/>
    </source>
</evidence>
<feature type="compositionally biased region" description="Basic and acidic residues" evidence="1">
    <location>
        <begin position="25"/>
        <end position="54"/>
    </location>
</feature>
<dbReference type="OrthoDB" id="466056at2"/>
<dbReference type="InterPro" id="IPR011744">
    <property type="entry name" value="ATPase_gene1"/>
</dbReference>
<feature type="region of interest" description="Disordered" evidence="1">
    <location>
        <begin position="1"/>
        <end position="61"/>
    </location>
</feature>
<evidence type="ECO:0000256" key="2">
    <source>
        <dbReference type="SAM" id="Phobius"/>
    </source>
</evidence>
<reference evidence="3 4" key="1">
    <citation type="submission" date="2016-10" db="EMBL/GenBank/DDBJ databases">
        <authorList>
            <person name="de Groot N.N."/>
        </authorList>
    </citation>
    <scope>NUCLEOTIDE SEQUENCE [LARGE SCALE GENOMIC DNA]</scope>
    <source>
        <strain evidence="3 4">LMG 2247</strain>
    </source>
</reference>
<dbReference type="NCBIfam" id="TIGR02230">
    <property type="entry name" value="ATPase_gene1"/>
    <property type="match status" value="1"/>
</dbReference>
<keyword evidence="2" id="KW-0472">Membrane</keyword>
<sequence length="126" mass="14061">MSRDEPKPDDRKRDTSGPDATGRVSSERDATSRVSSDRVEHAARQAVERKRAAEEEPEPSLGARLGQIGILGWTIVVPTLLGLALGHWLDRTFGTRVFFSAPLLMIGAGVGLWSAWKWMHRQTRRK</sequence>
<dbReference type="Proteomes" id="UP000199706">
    <property type="component" value="Unassembled WGS sequence"/>
</dbReference>
<dbReference type="RefSeq" id="WP_090682091.1">
    <property type="nucleotide sequence ID" value="NZ_CADERL010000014.1"/>
</dbReference>
<gene>
    <name evidence="3" type="ORF">SAMN05216466_102116</name>
</gene>
<proteinExistence type="predicted"/>
<keyword evidence="2" id="KW-1133">Transmembrane helix</keyword>
<protein>
    <submittedName>
        <fullName evidence="3">ATP synthase protein I</fullName>
    </submittedName>
</protein>
<feature type="compositionally biased region" description="Basic and acidic residues" evidence="1">
    <location>
        <begin position="1"/>
        <end position="16"/>
    </location>
</feature>
<dbReference type="AlphaFoldDB" id="A0A1G7RIE9"/>
<dbReference type="EMBL" id="FNCJ01000002">
    <property type="protein sequence ID" value="SDG10414.1"/>
    <property type="molecule type" value="Genomic_DNA"/>
</dbReference>
<accession>A0A1G7RIE9</accession>
<evidence type="ECO:0000313" key="3">
    <source>
        <dbReference type="EMBL" id="SDG10414.1"/>
    </source>
</evidence>
<dbReference type="InterPro" id="IPR032820">
    <property type="entry name" value="ATPase_put"/>
</dbReference>
<organism evidence="3 4">
    <name type="scientific">Paraburkholderia phenazinium</name>
    <dbReference type="NCBI Taxonomy" id="60549"/>
    <lineage>
        <taxon>Bacteria</taxon>
        <taxon>Pseudomonadati</taxon>
        <taxon>Pseudomonadota</taxon>
        <taxon>Betaproteobacteria</taxon>
        <taxon>Burkholderiales</taxon>
        <taxon>Burkholderiaceae</taxon>
        <taxon>Paraburkholderia</taxon>
    </lineage>
</organism>
<feature type="transmembrane region" description="Helical" evidence="2">
    <location>
        <begin position="95"/>
        <end position="116"/>
    </location>
</feature>
<evidence type="ECO:0000256" key="1">
    <source>
        <dbReference type="SAM" id="MobiDB-lite"/>
    </source>
</evidence>
<dbReference type="Pfam" id="PF09527">
    <property type="entry name" value="ATPase_gene1"/>
    <property type="match status" value="1"/>
</dbReference>
<keyword evidence="2" id="KW-0812">Transmembrane</keyword>
<name>A0A1G7RIE9_9BURK</name>